<dbReference type="InterPro" id="IPR037523">
    <property type="entry name" value="VOC_core"/>
</dbReference>
<evidence type="ECO:0000256" key="1">
    <source>
        <dbReference type="ARBA" id="ARBA00022723"/>
    </source>
</evidence>
<keyword evidence="3" id="KW-1185">Reference proteome</keyword>
<protein>
    <submittedName>
        <fullName evidence="2">VOC family protein</fullName>
    </submittedName>
</protein>
<dbReference type="PANTHER" id="PTHR36437:SF2">
    <property type="entry name" value="GLYOXALASE_BLEOMYCIN RESISTANCE PROTEIN_DIOXYGENASE"/>
    <property type="match status" value="1"/>
</dbReference>
<dbReference type="GO" id="GO:0004462">
    <property type="term" value="F:lactoylglutathione lyase activity"/>
    <property type="evidence" value="ECO:0007669"/>
    <property type="project" value="InterPro"/>
</dbReference>
<proteinExistence type="predicted"/>
<dbReference type="PROSITE" id="PS51819">
    <property type="entry name" value="VOC"/>
    <property type="match status" value="1"/>
</dbReference>
<sequence>MRLRHILIKVDDQDKALAFYTSVLGFVKKHDYDGGKARWLTVVSPDEADGAELVLEPNRDAPARAAQQALHDAQFPPALITSRDIQADFDRLAGRGVKFLGPPRRMGPVSAAFFDDTCGNFIVMAQQAG</sequence>
<accession>A0A6M7THC3</accession>
<dbReference type="Gene3D" id="3.10.180.10">
    <property type="entry name" value="2,3-Dihydroxybiphenyl 1,2-Dioxygenase, domain 1"/>
    <property type="match status" value="1"/>
</dbReference>
<dbReference type="SUPFAM" id="SSF54593">
    <property type="entry name" value="Glyoxalase/Bleomycin resistance protein/Dihydroxybiphenyl dioxygenase"/>
    <property type="match status" value="1"/>
</dbReference>
<name>A0A6M7THC3_9HYPH</name>
<dbReference type="PANTHER" id="PTHR36437">
    <property type="entry name" value="GLYOXALASE/BLEOMYCIN RESISTANCE PROTEIN/DIOXYGENASE"/>
    <property type="match status" value="1"/>
</dbReference>
<dbReference type="GO" id="GO:0046872">
    <property type="term" value="F:metal ion binding"/>
    <property type="evidence" value="ECO:0007669"/>
    <property type="project" value="UniProtKB-KW"/>
</dbReference>
<evidence type="ECO:0000313" key="3">
    <source>
        <dbReference type="Proteomes" id="UP000275530"/>
    </source>
</evidence>
<dbReference type="PROSITE" id="PS00934">
    <property type="entry name" value="GLYOXALASE_I_1"/>
    <property type="match status" value="1"/>
</dbReference>
<dbReference type="InterPro" id="IPR029068">
    <property type="entry name" value="Glyas_Bleomycin-R_OHBP_Dase"/>
</dbReference>
<organism evidence="2 3">
    <name type="scientific">Mesorhizobium jarvisii</name>
    <dbReference type="NCBI Taxonomy" id="1777867"/>
    <lineage>
        <taxon>Bacteria</taxon>
        <taxon>Pseudomonadati</taxon>
        <taxon>Pseudomonadota</taxon>
        <taxon>Alphaproteobacteria</taxon>
        <taxon>Hyphomicrobiales</taxon>
        <taxon>Phyllobacteriaceae</taxon>
        <taxon>Mesorhizobium</taxon>
    </lineage>
</organism>
<dbReference type="EMBL" id="QZXA01000017">
    <property type="protein sequence ID" value="RJT28976.1"/>
    <property type="molecule type" value="Genomic_DNA"/>
</dbReference>
<keyword evidence="1" id="KW-0479">Metal-binding</keyword>
<dbReference type="InterPro" id="IPR018146">
    <property type="entry name" value="Glyoxalase_1_CS"/>
</dbReference>
<dbReference type="Proteomes" id="UP000275530">
    <property type="component" value="Unassembled WGS sequence"/>
</dbReference>
<dbReference type="RefSeq" id="WP_064985877.1">
    <property type="nucleotide sequence ID" value="NZ_CP033507.1"/>
</dbReference>
<gene>
    <name evidence="2" type="ORF">D3242_30265</name>
</gene>
<comment type="caution">
    <text evidence="2">The sequence shown here is derived from an EMBL/GenBank/DDBJ whole genome shotgun (WGS) entry which is preliminary data.</text>
</comment>
<reference evidence="2 3" key="1">
    <citation type="submission" date="2018-09" db="EMBL/GenBank/DDBJ databases">
        <title>Mesorhizobium carmichaelinearum sp. nov. isolated from Carmichaelinea spp. root nodules in New Zealand.</title>
        <authorList>
            <person name="De Meyer S.E."/>
        </authorList>
    </citation>
    <scope>NUCLEOTIDE SEQUENCE [LARGE SCALE GENOMIC DNA]</scope>
    <source>
        <strain evidence="2 3">LMG 28313</strain>
    </source>
</reference>
<dbReference type="AlphaFoldDB" id="A0A6M7THC3"/>
<dbReference type="Pfam" id="PF00903">
    <property type="entry name" value="Glyoxalase"/>
    <property type="match status" value="1"/>
</dbReference>
<evidence type="ECO:0000313" key="2">
    <source>
        <dbReference type="EMBL" id="RJT28976.1"/>
    </source>
</evidence>
<dbReference type="InterPro" id="IPR004360">
    <property type="entry name" value="Glyas_Fos-R_dOase_dom"/>
</dbReference>